<gene>
    <name evidence="1" type="ORF">HPB49_018868</name>
</gene>
<name>A0ACB8DFE2_DERSI</name>
<proteinExistence type="predicted"/>
<evidence type="ECO:0000313" key="1">
    <source>
        <dbReference type="EMBL" id="KAH7966718.1"/>
    </source>
</evidence>
<reference evidence="1" key="1">
    <citation type="submission" date="2020-05" db="EMBL/GenBank/DDBJ databases">
        <title>Large-scale comparative analyses of tick genomes elucidate their genetic diversity and vector capacities.</title>
        <authorList>
            <person name="Jia N."/>
            <person name="Wang J."/>
            <person name="Shi W."/>
            <person name="Du L."/>
            <person name="Sun Y."/>
            <person name="Zhan W."/>
            <person name="Jiang J."/>
            <person name="Wang Q."/>
            <person name="Zhang B."/>
            <person name="Ji P."/>
            <person name="Sakyi L.B."/>
            <person name="Cui X."/>
            <person name="Yuan T."/>
            <person name="Jiang B."/>
            <person name="Yang W."/>
            <person name="Lam T.T.-Y."/>
            <person name="Chang Q."/>
            <person name="Ding S."/>
            <person name="Wang X."/>
            <person name="Zhu J."/>
            <person name="Ruan X."/>
            <person name="Zhao L."/>
            <person name="Wei J."/>
            <person name="Que T."/>
            <person name="Du C."/>
            <person name="Cheng J."/>
            <person name="Dai P."/>
            <person name="Han X."/>
            <person name="Huang E."/>
            <person name="Gao Y."/>
            <person name="Liu J."/>
            <person name="Shao H."/>
            <person name="Ye R."/>
            <person name="Li L."/>
            <person name="Wei W."/>
            <person name="Wang X."/>
            <person name="Wang C."/>
            <person name="Yang T."/>
            <person name="Huo Q."/>
            <person name="Li W."/>
            <person name="Guo W."/>
            <person name="Chen H."/>
            <person name="Zhou L."/>
            <person name="Ni X."/>
            <person name="Tian J."/>
            <person name="Zhou Y."/>
            <person name="Sheng Y."/>
            <person name="Liu T."/>
            <person name="Pan Y."/>
            <person name="Xia L."/>
            <person name="Li J."/>
            <person name="Zhao F."/>
            <person name="Cao W."/>
        </authorList>
    </citation>
    <scope>NUCLEOTIDE SEQUENCE</scope>
    <source>
        <strain evidence="1">Dsil-2018</strain>
    </source>
</reference>
<accession>A0ACB8DFE2</accession>
<evidence type="ECO:0000313" key="2">
    <source>
        <dbReference type="Proteomes" id="UP000821865"/>
    </source>
</evidence>
<protein>
    <submittedName>
        <fullName evidence="1">Uncharacterized protein</fullName>
    </submittedName>
</protein>
<sequence>MSVMGKGRVQIPLSEECGGSFITLDVLYMPDLNGNLLSEGRIEERGLHVTFAGCKAEVDKGHWRDDPYCNSRRKTTLSNKK</sequence>
<organism evidence="1 2">
    <name type="scientific">Dermacentor silvarum</name>
    <name type="common">Tick</name>
    <dbReference type="NCBI Taxonomy" id="543639"/>
    <lineage>
        <taxon>Eukaryota</taxon>
        <taxon>Metazoa</taxon>
        <taxon>Ecdysozoa</taxon>
        <taxon>Arthropoda</taxon>
        <taxon>Chelicerata</taxon>
        <taxon>Arachnida</taxon>
        <taxon>Acari</taxon>
        <taxon>Parasitiformes</taxon>
        <taxon>Ixodida</taxon>
        <taxon>Ixodoidea</taxon>
        <taxon>Ixodidae</taxon>
        <taxon>Rhipicephalinae</taxon>
        <taxon>Dermacentor</taxon>
    </lineage>
</organism>
<dbReference type="EMBL" id="CM023471">
    <property type="protein sequence ID" value="KAH7966718.1"/>
    <property type="molecule type" value="Genomic_DNA"/>
</dbReference>
<comment type="caution">
    <text evidence="1">The sequence shown here is derived from an EMBL/GenBank/DDBJ whole genome shotgun (WGS) entry which is preliminary data.</text>
</comment>
<keyword evidence="2" id="KW-1185">Reference proteome</keyword>
<dbReference type="Proteomes" id="UP000821865">
    <property type="component" value="Chromosome 2"/>
</dbReference>